<name>S4P077_9NEOP</name>
<evidence type="ECO:0000313" key="2">
    <source>
        <dbReference type="EMBL" id="JAA84766.1"/>
    </source>
</evidence>
<dbReference type="AlphaFoldDB" id="S4P077"/>
<proteinExistence type="predicted"/>
<feature type="region of interest" description="Disordered" evidence="1">
    <location>
        <begin position="164"/>
        <end position="188"/>
    </location>
</feature>
<reference evidence="2" key="2">
    <citation type="submission" date="2013-05" db="EMBL/GenBank/DDBJ databases">
        <authorList>
            <person name="Carter J.-M."/>
            <person name="Baker S.C."/>
            <person name="Pink R."/>
            <person name="Carter D.R.F."/>
            <person name="Collins A."/>
            <person name="Tomlin J."/>
            <person name="Gibbs M."/>
            <person name="Breuker C.J."/>
        </authorList>
    </citation>
    <scope>NUCLEOTIDE SEQUENCE</scope>
    <source>
        <tissue evidence="2">Ovary</tissue>
    </source>
</reference>
<dbReference type="EMBL" id="GAIX01007794">
    <property type="protein sequence ID" value="JAA84766.1"/>
    <property type="molecule type" value="Transcribed_RNA"/>
</dbReference>
<accession>S4P077</accession>
<organism evidence="2">
    <name type="scientific">Pararge aegeria</name>
    <name type="common">speckled wood butterfly</name>
    <dbReference type="NCBI Taxonomy" id="116150"/>
    <lineage>
        <taxon>Eukaryota</taxon>
        <taxon>Metazoa</taxon>
        <taxon>Ecdysozoa</taxon>
        <taxon>Arthropoda</taxon>
        <taxon>Hexapoda</taxon>
        <taxon>Insecta</taxon>
        <taxon>Pterygota</taxon>
        <taxon>Neoptera</taxon>
        <taxon>Endopterygota</taxon>
        <taxon>Lepidoptera</taxon>
        <taxon>Glossata</taxon>
        <taxon>Ditrysia</taxon>
        <taxon>Papilionoidea</taxon>
        <taxon>Nymphalidae</taxon>
        <taxon>Satyrinae</taxon>
        <taxon>Satyrini</taxon>
        <taxon>Parargina</taxon>
        <taxon>Pararge</taxon>
    </lineage>
</organism>
<reference evidence="2" key="1">
    <citation type="journal article" date="2013" name="BMC Genomics">
        <title>Unscrambling butterfly oogenesis.</title>
        <authorList>
            <person name="Carter J.M."/>
            <person name="Baker S.C."/>
            <person name="Pink R."/>
            <person name="Carter D.R."/>
            <person name="Collins A."/>
            <person name="Tomlin J."/>
            <person name="Gibbs M."/>
            <person name="Breuker C.J."/>
        </authorList>
    </citation>
    <scope>NUCLEOTIDE SEQUENCE</scope>
    <source>
        <tissue evidence="2">Ovary</tissue>
    </source>
</reference>
<evidence type="ECO:0000256" key="1">
    <source>
        <dbReference type="SAM" id="MobiDB-lite"/>
    </source>
</evidence>
<feature type="non-terminal residue" evidence="2">
    <location>
        <position position="1"/>
    </location>
</feature>
<feature type="non-terminal residue" evidence="2">
    <location>
        <position position="293"/>
    </location>
</feature>
<sequence>LTTKSIDWKVSKNKSSSVLTFNVDSLPKDFLSSTILKVDAEFEKTNDEEEGNQELVNNDDQPMEIDEDCSGAVLSTKSRSKLKFEEDIKVDGTDKFETEFIDMKLLGGSEGQYVLGKLMLQDDESDNDGDVEEHTILMDEQNGSIIRVMAGQKLMYGDDGKLTLVPDDELDNQDNESQDSNEESQLELQVSGDEETANAIIAAAQEQGGAFIKVESGEMYRVQSVESKTDEEDSLKLEAQSAMILNEDGQFRCLMCERSEDKGEPIYVGDSDATMLHLKSYHSARLYICRVCG</sequence>
<feature type="compositionally biased region" description="Acidic residues" evidence="1">
    <location>
        <begin position="166"/>
        <end position="185"/>
    </location>
</feature>
<protein>
    <submittedName>
        <fullName evidence="2">Zinc finger protein</fullName>
    </submittedName>
</protein>